<dbReference type="GO" id="GO:1902977">
    <property type="term" value="P:mitotic DNA replication preinitiation complex assembly"/>
    <property type="evidence" value="ECO:0007669"/>
    <property type="project" value="TreeGrafter"/>
</dbReference>
<dbReference type="InterPro" id="IPR021110">
    <property type="entry name" value="DNA_rep_checkpnt_protein"/>
</dbReference>
<evidence type="ECO:0000313" key="10">
    <source>
        <dbReference type="Proteomes" id="UP000769157"/>
    </source>
</evidence>
<accession>A0A9P8PGB6</accession>
<proteinExistence type="inferred from homology"/>
<feature type="compositionally biased region" description="Acidic residues" evidence="8">
    <location>
        <begin position="242"/>
        <end position="259"/>
    </location>
</feature>
<dbReference type="GO" id="GO:0003688">
    <property type="term" value="F:DNA replication origin binding"/>
    <property type="evidence" value="ECO:0007669"/>
    <property type="project" value="TreeGrafter"/>
</dbReference>
<evidence type="ECO:0000256" key="8">
    <source>
        <dbReference type="SAM" id="MobiDB-lite"/>
    </source>
</evidence>
<keyword evidence="5 7" id="KW-0539">Nucleus</keyword>
<evidence type="ECO:0000313" key="9">
    <source>
        <dbReference type="EMBL" id="KAH3671537.1"/>
    </source>
</evidence>
<feature type="compositionally biased region" description="Basic and acidic residues" evidence="8">
    <location>
        <begin position="301"/>
        <end position="311"/>
    </location>
</feature>
<dbReference type="AlphaFoldDB" id="A0A9P8PGB6"/>
<dbReference type="PANTHER" id="PTHR28124:SF1">
    <property type="entry name" value="DNA REPLICATION REGULATOR SLD2"/>
    <property type="match status" value="1"/>
</dbReference>
<dbReference type="GO" id="GO:0000727">
    <property type="term" value="P:double-strand break repair via break-induced replication"/>
    <property type="evidence" value="ECO:0007669"/>
    <property type="project" value="TreeGrafter"/>
</dbReference>
<dbReference type="GO" id="GO:0006270">
    <property type="term" value="P:DNA replication initiation"/>
    <property type="evidence" value="ECO:0007669"/>
    <property type="project" value="UniProtKB-UniRule"/>
</dbReference>
<feature type="compositionally biased region" description="Basic and acidic residues" evidence="8">
    <location>
        <begin position="326"/>
        <end position="338"/>
    </location>
</feature>
<evidence type="ECO:0000256" key="5">
    <source>
        <dbReference type="ARBA" id="ARBA00023242"/>
    </source>
</evidence>
<keyword evidence="4 7" id="KW-0235">DNA replication</keyword>
<comment type="caution">
    <text evidence="9">The sequence shown here is derived from an EMBL/GenBank/DDBJ whole genome shotgun (WGS) entry which is preliminary data.</text>
</comment>
<comment type="subcellular location">
    <subcellularLocation>
        <location evidence="1 7">Nucleus</location>
    </subcellularLocation>
</comment>
<protein>
    <recommendedName>
        <fullName evidence="3 7">DNA replication regulator SLD2</fullName>
    </recommendedName>
</protein>
<dbReference type="PANTHER" id="PTHR28124">
    <property type="entry name" value="DNA REPLICATION REGULATOR SLD2"/>
    <property type="match status" value="1"/>
</dbReference>
<dbReference type="RefSeq" id="XP_046064713.1">
    <property type="nucleotide sequence ID" value="XM_046203286.1"/>
</dbReference>
<keyword evidence="6 7" id="KW-0131">Cell cycle</keyword>
<dbReference type="Proteomes" id="UP000769157">
    <property type="component" value="Unassembled WGS sequence"/>
</dbReference>
<feature type="region of interest" description="Disordered" evidence="8">
    <location>
        <begin position="71"/>
        <end position="109"/>
    </location>
</feature>
<dbReference type="OrthoDB" id="8775810at2759"/>
<feature type="compositionally biased region" description="Basic residues" evidence="8">
    <location>
        <begin position="351"/>
        <end position="364"/>
    </location>
</feature>
<dbReference type="Pfam" id="PF11719">
    <property type="entry name" value="Drc1-Sld2"/>
    <property type="match status" value="1"/>
</dbReference>
<dbReference type="GO" id="GO:0003697">
    <property type="term" value="F:single-stranded DNA binding"/>
    <property type="evidence" value="ECO:0007669"/>
    <property type="project" value="TreeGrafter"/>
</dbReference>
<evidence type="ECO:0000256" key="7">
    <source>
        <dbReference type="RuleBase" id="RU367067"/>
    </source>
</evidence>
<comment type="function">
    <text evidence="7">Has a role in the initiation of DNA replication. Required at S-phase checkpoint.</text>
</comment>
<dbReference type="InterPro" id="IPR040203">
    <property type="entry name" value="Sld2"/>
</dbReference>
<reference evidence="9" key="2">
    <citation type="submission" date="2021-01" db="EMBL/GenBank/DDBJ databases">
        <authorList>
            <person name="Schikora-Tamarit M.A."/>
        </authorList>
    </citation>
    <scope>NUCLEOTIDE SEQUENCE</scope>
    <source>
        <strain evidence="9">CBS6075</strain>
    </source>
</reference>
<sequence>MEVSKLERYVYGLKKEIKRWEHSFQSQNGKTPTTEVIKSNPAISARYKKYNKYKKILTKLQSGVLTVEQWKQQEQPETKKEPNSAAVPHSPPLSSPDSEREIGPTPQLDGRVLGIFDIEIKESPTKQTPTKQQVPFVRVESPDTFKTPTKPVERKLLFGETPRTQRRATVEETPQYLRTESYNSGEMLFGFSTPEKRPADQNDISPSKVVEPSPVIRRLGSRSLYELNQEALELQRQHTVEIEEEDPEDATEEVQEPEEAVLVRKKTAKRTTRRVKLKTLGPENTEDELGSVDLQFEIKRLREHKDDRVSESESSEEEEEEEEEDYIRKKVQPTDKKSTGKHPLSNNFVRMKIHRKNRGRFRRR</sequence>
<name>A0A9P8PGB6_9ASCO</name>
<feature type="region of interest" description="Disordered" evidence="8">
    <location>
        <begin position="301"/>
        <end position="364"/>
    </location>
</feature>
<comment type="similarity">
    <text evidence="2 7">Belongs to the SLD2 family.</text>
</comment>
<evidence type="ECO:0000256" key="6">
    <source>
        <dbReference type="ARBA" id="ARBA00023306"/>
    </source>
</evidence>
<evidence type="ECO:0000256" key="2">
    <source>
        <dbReference type="ARBA" id="ARBA00007276"/>
    </source>
</evidence>
<dbReference type="EMBL" id="JAEUBE010000055">
    <property type="protein sequence ID" value="KAH3671537.1"/>
    <property type="molecule type" value="Genomic_DNA"/>
</dbReference>
<evidence type="ECO:0000256" key="1">
    <source>
        <dbReference type="ARBA" id="ARBA00004123"/>
    </source>
</evidence>
<reference evidence="9" key="1">
    <citation type="journal article" date="2021" name="Open Biol.">
        <title>Shared evolutionary footprints suggest mitochondrial oxidative damage underlies multiple complex I losses in fungi.</title>
        <authorList>
            <person name="Schikora-Tamarit M.A."/>
            <person name="Marcet-Houben M."/>
            <person name="Nosek J."/>
            <person name="Gabaldon T."/>
        </authorList>
    </citation>
    <scope>NUCLEOTIDE SEQUENCE</scope>
    <source>
        <strain evidence="9">CBS6075</strain>
    </source>
</reference>
<evidence type="ECO:0000256" key="3">
    <source>
        <dbReference type="ARBA" id="ARBA00018363"/>
    </source>
</evidence>
<dbReference type="Gene3D" id="1.10.10.1460">
    <property type="match status" value="1"/>
</dbReference>
<evidence type="ECO:0000256" key="4">
    <source>
        <dbReference type="ARBA" id="ARBA00022705"/>
    </source>
</evidence>
<feature type="region of interest" description="Disordered" evidence="8">
    <location>
        <begin position="139"/>
        <end position="209"/>
    </location>
</feature>
<keyword evidence="10" id="KW-1185">Reference proteome</keyword>
<dbReference type="GeneID" id="70232208"/>
<feature type="region of interest" description="Disordered" evidence="8">
    <location>
        <begin position="237"/>
        <end position="271"/>
    </location>
</feature>
<gene>
    <name evidence="9" type="ORF">OGAPHI_000240</name>
</gene>
<organism evidence="9 10">
    <name type="scientific">Ogataea philodendri</name>
    <dbReference type="NCBI Taxonomy" id="1378263"/>
    <lineage>
        <taxon>Eukaryota</taxon>
        <taxon>Fungi</taxon>
        <taxon>Dikarya</taxon>
        <taxon>Ascomycota</taxon>
        <taxon>Saccharomycotina</taxon>
        <taxon>Pichiomycetes</taxon>
        <taxon>Pichiales</taxon>
        <taxon>Pichiaceae</taxon>
        <taxon>Ogataea</taxon>
    </lineage>
</organism>
<dbReference type="GO" id="GO:0031261">
    <property type="term" value="C:DNA replication preinitiation complex"/>
    <property type="evidence" value="ECO:0007669"/>
    <property type="project" value="TreeGrafter"/>
</dbReference>
<feature type="compositionally biased region" description="Acidic residues" evidence="8">
    <location>
        <begin position="313"/>
        <end position="325"/>
    </location>
</feature>